<sequence>MIRNIIVFCILCLACQATEPKPLLVVATYYAWGGDTPDGGSPSFVLYDDGTIICYHKPAYGEWPQIEKLYTTRKVVDAKKKSEELLSFDLSAAKSDYALTAATCQNETIIWTPAKKIKIYGEWKEPRRFDPSMKNNPKFAGLIKRENELWKTLPDGIRQTLLNIEKEILIAGTPWLPEKIEIILSSYEHSPAKSVNWPKDWPSLNDKSTIKHSDSNYRILFPTKRLAELETFLASREINGPVLIDGRKMSALYRFPLPLDALWTPEPLESFQE</sequence>
<protein>
    <submittedName>
        <fullName evidence="1">Uncharacterized protein</fullName>
    </submittedName>
</protein>
<evidence type="ECO:0000313" key="1">
    <source>
        <dbReference type="EMBL" id="AWI10153.1"/>
    </source>
</evidence>
<dbReference type="RefSeq" id="WP_108826025.1">
    <property type="nucleotide sequence ID" value="NZ_CP023004.1"/>
</dbReference>
<dbReference type="Proteomes" id="UP000244896">
    <property type="component" value="Chromosome"/>
</dbReference>
<reference evidence="1 2" key="1">
    <citation type="journal article" date="2018" name="Syst. Appl. Microbiol.">
        <title>Ereboglobus luteus gen. nov. sp. nov. from cockroach guts, and new insights into the oxygen relationship of the genera Opitutus and Didymococcus (Verrucomicrobia: Opitutaceae).</title>
        <authorList>
            <person name="Tegtmeier D."/>
            <person name="Belitz A."/>
            <person name="Radek R."/>
            <person name="Heimerl T."/>
            <person name="Brune A."/>
        </authorList>
    </citation>
    <scope>NUCLEOTIDE SEQUENCE [LARGE SCALE GENOMIC DNA]</scope>
    <source>
        <strain evidence="1 2">Ho45</strain>
    </source>
</reference>
<organism evidence="1 2">
    <name type="scientific">Ereboglobus luteus</name>
    <dbReference type="NCBI Taxonomy" id="1796921"/>
    <lineage>
        <taxon>Bacteria</taxon>
        <taxon>Pseudomonadati</taxon>
        <taxon>Verrucomicrobiota</taxon>
        <taxon>Opitutia</taxon>
        <taxon>Opitutales</taxon>
        <taxon>Opitutaceae</taxon>
        <taxon>Ereboglobus</taxon>
    </lineage>
</organism>
<dbReference type="OrthoDB" id="980389at2"/>
<dbReference type="EMBL" id="CP023004">
    <property type="protein sequence ID" value="AWI10153.1"/>
    <property type="molecule type" value="Genomic_DNA"/>
</dbReference>
<name>A0A2U8E5L5_9BACT</name>
<proteinExistence type="predicted"/>
<dbReference type="AlphaFoldDB" id="A0A2U8E5L5"/>
<gene>
    <name evidence="1" type="ORF">CKA38_13595</name>
</gene>
<evidence type="ECO:0000313" key="2">
    <source>
        <dbReference type="Proteomes" id="UP000244896"/>
    </source>
</evidence>
<accession>A0A2U8E5L5</accession>
<dbReference type="KEGG" id="elut:CKA38_13595"/>
<keyword evidence="2" id="KW-1185">Reference proteome</keyword>